<reference evidence="3 4" key="1">
    <citation type="submission" date="2016-12" db="EMBL/GenBank/DDBJ databases">
        <title>Study of bacterial adaptation to deep sea.</title>
        <authorList>
            <person name="Song J."/>
            <person name="Yoshizawa S."/>
            <person name="Kogure K."/>
        </authorList>
    </citation>
    <scope>NUCLEOTIDE SEQUENCE [LARGE SCALE GENOMIC DNA]</scope>
    <source>
        <strain evidence="3 4">SAORIC-165</strain>
    </source>
</reference>
<organism evidence="3 4">
    <name type="scientific">Rubritalea profundi</name>
    <dbReference type="NCBI Taxonomy" id="1658618"/>
    <lineage>
        <taxon>Bacteria</taxon>
        <taxon>Pseudomonadati</taxon>
        <taxon>Verrucomicrobiota</taxon>
        <taxon>Verrucomicrobiia</taxon>
        <taxon>Verrucomicrobiales</taxon>
        <taxon>Rubritaleaceae</taxon>
        <taxon>Rubritalea</taxon>
    </lineage>
</organism>
<comment type="caution">
    <text evidence="3">The sequence shown here is derived from an EMBL/GenBank/DDBJ whole genome shotgun (WGS) entry which is preliminary data.</text>
</comment>
<dbReference type="RefSeq" id="WP_105043387.1">
    <property type="nucleotide sequence ID" value="NZ_MQWA01000001.1"/>
</dbReference>
<dbReference type="EMBL" id="MQWA01000001">
    <property type="protein sequence ID" value="PQJ28898.1"/>
    <property type="molecule type" value="Genomic_DNA"/>
</dbReference>
<sequence length="293" mass="31933">MLFKRLIASLCLLAQPSLVSCAAETDLPTAIALGLMGKDGGDRLFYFPTKDAPFTPAKHGYNYEDVTFTASDGVKLHGWWIPAKSAKTAKATVVYSHGNAGSLPHHFVFVYWLVDAGYNVMMYDYRGYGKSGGEISKEGIVEDAKAAFIYTTGRKEVDGIISMGHSLGGAKSIAALAELAPENLKAVVVDSTFASYKDMAERVAGPRARKVVSDTFEPYVYVKKLPEGTPILVVHGSDDETIPFAQAERLLAAANPPKKLMRVVGGNHVNCFFVDDGKYRTQLLRWMDQTLVP</sequence>
<dbReference type="InterPro" id="IPR022742">
    <property type="entry name" value="Hydrolase_4"/>
</dbReference>
<dbReference type="PANTHER" id="PTHR12277:SF81">
    <property type="entry name" value="PROTEIN ABHD13"/>
    <property type="match status" value="1"/>
</dbReference>
<accession>A0A2S7U1L3</accession>
<dbReference type="PROSITE" id="PS51257">
    <property type="entry name" value="PROKAR_LIPOPROTEIN"/>
    <property type="match status" value="1"/>
</dbReference>
<keyword evidence="4" id="KW-1185">Reference proteome</keyword>
<dbReference type="Proteomes" id="UP000239907">
    <property type="component" value="Unassembled WGS sequence"/>
</dbReference>
<gene>
    <name evidence="3" type="ORF">BSZ32_10610</name>
</gene>
<keyword evidence="1" id="KW-0732">Signal</keyword>
<evidence type="ECO:0000259" key="2">
    <source>
        <dbReference type="Pfam" id="PF12146"/>
    </source>
</evidence>
<evidence type="ECO:0000313" key="3">
    <source>
        <dbReference type="EMBL" id="PQJ28898.1"/>
    </source>
</evidence>
<evidence type="ECO:0000313" key="4">
    <source>
        <dbReference type="Proteomes" id="UP000239907"/>
    </source>
</evidence>
<dbReference type="PANTHER" id="PTHR12277">
    <property type="entry name" value="ALPHA/BETA HYDROLASE DOMAIN-CONTAINING PROTEIN"/>
    <property type="match status" value="1"/>
</dbReference>
<feature type="chain" id="PRO_5015497215" description="Serine aminopeptidase S33 domain-containing protein" evidence="1">
    <location>
        <begin position="23"/>
        <end position="293"/>
    </location>
</feature>
<name>A0A2S7U1L3_9BACT</name>
<protein>
    <recommendedName>
        <fullName evidence="2">Serine aminopeptidase S33 domain-containing protein</fullName>
    </recommendedName>
</protein>
<dbReference type="AlphaFoldDB" id="A0A2S7U1L3"/>
<dbReference type="InterPro" id="IPR029058">
    <property type="entry name" value="AB_hydrolase_fold"/>
</dbReference>
<feature type="domain" description="Serine aminopeptidase S33" evidence="2">
    <location>
        <begin position="89"/>
        <end position="205"/>
    </location>
</feature>
<proteinExistence type="predicted"/>
<dbReference type="OrthoDB" id="9777090at2"/>
<dbReference type="Gene3D" id="3.40.50.1820">
    <property type="entry name" value="alpha/beta hydrolase"/>
    <property type="match status" value="1"/>
</dbReference>
<feature type="signal peptide" evidence="1">
    <location>
        <begin position="1"/>
        <end position="22"/>
    </location>
</feature>
<dbReference type="SUPFAM" id="SSF53474">
    <property type="entry name" value="alpha/beta-Hydrolases"/>
    <property type="match status" value="1"/>
</dbReference>
<dbReference type="Pfam" id="PF12146">
    <property type="entry name" value="Hydrolase_4"/>
    <property type="match status" value="1"/>
</dbReference>
<evidence type="ECO:0000256" key="1">
    <source>
        <dbReference type="SAM" id="SignalP"/>
    </source>
</evidence>